<keyword evidence="2" id="KW-0255">Endonuclease</keyword>
<dbReference type="AlphaFoldDB" id="A0A1I0WH80"/>
<name>A0A1I0WH80_9BACT</name>
<feature type="transmembrane region" description="Helical" evidence="1">
    <location>
        <begin position="70"/>
        <end position="88"/>
    </location>
</feature>
<organism evidence="2 3">
    <name type="scientific">Algoriphagus aquimarinus</name>
    <dbReference type="NCBI Taxonomy" id="237018"/>
    <lineage>
        <taxon>Bacteria</taxon>
        <taxon>Pseudomonadati</taxon>
        <taxon>Bacteroidota</taxon>
        <taxon>Cytophagia</taxon>
        <taxon>Cytophagales</taxon>
        <taxon>Cyclobacteriaceae</taxon>
        <taxon>Algoriphagus</taxon>
    </lineage>
</organism>
<accession>A0A1I0WH80</accession>
<reference evidence="2 3" key="1">
    <citation type="submission" date="2016-10" db="EMBL/GenBank/DDBJ databases">
        <authorList>
            <person name="de Groot N.N."/>
        </authorList>
    </citation>
    <scope>NUCLEOTIDE SEQUENCE [LARGE SCALE GENOMIC DNA]</scope>
    <source>
        <strain evidence="2 3">DSM 23399</strain>
    </source>
</reference>
<dbReference type="STRING" id="237018.SAMN04489723_102106"/>
<keyword evidence="1" id="KW-0812">Transmembrane</keyword>
<keyword evidence="2" id="KW-0378">Hydrolase</keyword>
<evidence type="ECO:0000256" key="1">
    <source>
        <dbReference type="SAM" id="Phobius"/>
    </source>
</evidence>
<proteinExistence type="predicted"/>
<dbReference type="Proteomes" id="UP000198790">
    <property type="component" value="Unassembled WGS sequence"/>
</dbReference>
<gene>
    <name evidence="2" type="ORF">SAMN04489723_102106</name>
</gene>
<dbReference type="GO" id="GO:0004519">
    <property type="term" value="F:endonuclease activity"/>
    <property type="evidence" value="ECO:0007669"/>
    <property type="project" value="UniProtKB-KW"/>
</dbReference>
<protein>
    <submittedName>
        <fullName evidence="2">mRNA-degrading endonuclease RelE, toxin component of the RelBE toxin-antitoxin system</fullName>
    </submittedName>
</protein>
<keyword evidence="3" id="KW-1185">Reference proteome</keyword>
<dbReference type="InterPro" id="IPR009387">
    <property type="entry name" value="HigB-2"/>
</dbReference>
<dbReference type="OrthoDB" id="1364255at2"/>
<keyword evidence="1" id="KW-0472">Membrane</keyword>
<dbReference type="Pfam" id="PF06296">
    <property type="entry name" value="RelE"/>
    <property type="match status" value="1"/>
</dbReference>
<dbReference type="EMBL" id="FOKK01000002">
    <property type="protein sequence ID" value="SFA87296.1"/>
    <property type="molecule type" value="Genomic_DNA"/>
</dbReference>
<sequence>MTYRLVPTKAFSRELKRLKKKYPSILSDLDKIAKELIITPTLGDQVYKNCYKIRVPISSMNKGKSGSARLITYVVYTNSIIFLIGIFTKAERASISEKEIRSLIMELEG</sequence>
<evidence type="ECO:0000313" key="3">
    <source>
        <dbReference type="Proteomes" id="UP000198790"/>
    </source>
</evidence>
<keyword evidence="2" id="KW-0540">Nuclease</keyword>
<keyword evidence="1" id="KW-1133">Transmembrane helix</keyword>
<evidence type="ECO:0000313" key="2">
    <source>
        <dbReference type="EMBL" id="SFA87296.1"/>
    </source>
</evidence>